<dbReference type="SUPFAM" id="SSF103473">
    <property type="entry name" value="MFS general substrate transporter"/>
    <property type="match status" value="1"/>
</dbReference>
<feature type="transmembrane region" description="Helical" evidence="8">
    <location>
        <begin position="176"/>
        <end position="198"/>
    </location>
</feature>
<dbReference type="EMBL" id="JACBYF010000005">
    <property type="protein sequence ID" value="NYS47328.1"/>
    <property type="molecule type" value="Genomic_DNA"/>
</dbReference>
<evidence type="ECO:0000256" key="3">
    <source>
        <dbReference type="ARBA" id="ARBA00022448"/>
    </source>
</evidence>
<dbReference type="Gene3D" id="1.20.1250.20">
    <property type="entry name" value="MFS general substrate transporter like domains"/>
    <property type="match status" value="2"/>
</dbReference>
<proteinExistence type="inferred from homology"/>
<dbReference type="Proteomes" id="UP000531840">
    <property type="component" value="Unassembled WGS sequence"/>
</dbReference>
<dbReference type="InterPro" id="IPR036259">
    <property type="entry name" value="MFS_trans_sf"/>
</dbReference>
<protein>
    <submittedName>
        <fullName evidence="10">Peptide MFS transporter</fullName>
    </submittedName>
</protein>
<feature type="transmembrane region" description="Helical" evidence="8">
    <location>
        <begin position="32"/>
        <end position="49"/>
    </location>
</feature>
<dbReference type="PROSITE" id="PS50850">
    <property type="entry name" value="MFS"/>
    <property type="match status" value="1"/>
</dbReference>
<feature type="transmembrane region" description="Helical" evidence="8">
    <location>
        <begin position="84"/>
        <end position="103"/>
    </location>
</feature>
<dbReference type="RefSeq" id="WP_179941074.1">
    <property type="nucleotide sequence ID" value="NZ_JACBYF010000005.1"/>
</dbReference>
<feature type="transmembrane region" description="Helical" evidence="8">
    <location>
        <begin position="279"/>
        <end position="301"/>
    </location>
</feature>
<sequence length="454" mass="50178">MSQTVSKRRPFSFYMCASTFSFERAAYYSAKWLLYIYLTTAIVQGGLGLSKEVAAGAQSWLVAATYLMPVLFGFIADKFVGARYLIPLGMFIMAAGYLVAGFVESYSAVITMVVLVSLGTGFFKANLAAVTGNLFPKQEDKDAAYSIMYSFINVGSFVGTTAMGVLYVSLGTNGAYGFMHCFKIAGALCLLGGVWFILGWKSLGDVGKYPFKQGIEEKKEIVEKRPLEAYEKRRVGSIFLISGFSVIFWIFWYLTYLAVYDYAPVYVDLNFGGYEIPTAWFDSENALLCILLGPILAGVWTKLAKRPQGDMSLYKKLGLGLFLLGASFFMLIGAEVQRGIGAPETAKASILWIVMFGVLLSLGEMVFSPLGYSFVSKYSPKHILSSMVAVWVVATFLAGKLYGDIYSWTLTMDFFKVYLWIGIVLAVLGVILFIFDKKLASLVELREGETLIEE</sequence>
<evidence type="ECO:0000256" key="6">
    <source>
        <dbReference type="ARBA" id="ARBA00022989"/>
    </source>
</evidence>
<keyword evidence="11" id="KW-1185">Reference proteome</keyword>
<keyword evidence="3" id="KW-0813">Transport</keyword>
<evidence type="ECO:0000256" key="5">
    <source>
        <dbReference type="ARBA" id="ARBA00022692"/>
    </source>
</evidence>
<feature type="transmembrane region" description="Helical" evidence="8">
    <location>
        <begin position="55"/>
        <end position="75"/>
    </location>
</feature>
<keyword evidence="5 8" id="KW-0812">Transmembrane</keyword>
<keyword evidence="4" id="KW-1003">Cell membrane</keyword>
<comment type="similarity">
    <text evidence="2">Belongs to the major facilitator superfamily. Proton-dependent oligopeptide transporter (POT/PTR) (TC 2.A.17) family.</text>
</comment>
<dbReference type="PANTHER" id="PTHR23517:SF15">
    <property type="entry name" value="PROTON-DEPENDENT OLIGOPEPTIDE FAMILY TRANSPORT PROTEIN"/>
    <property type="match status" value="1"/>
</dbReference>
<evidence type="ECO:0000313" key="10">
    <source>
        <dbReference type="EMBL" id="NYS47328.1"/>
    </source>
</evidence>
<keyword evidence="6 8" id="KW-1133">Transmembrane helix</keyword>
<feature type="transmembrane region" description="Helical" evidence="8">
    <location>
        <begin position="417"/>
        <end position="435"/>
    </location>
</feature>
<evidence type="ECO:0000259" key="9">
    <source>
        <dbReference type="PROSITE" id="PS50850"/>
    </source>
</evidence>
<dbReference type="InterPro" id="IPR011701">
    <property type="entry name" value="MFS"/>
</dbReference>
<dbReference type="InterPro" id="IPR050171">
    <property type="entry name" value="MFS_Transporters"/>
</dbReference>
<keyword evidence="7 8" id="KW-0472">Membrane</keyword>
<evidence type="ECO:0000256" key="1">
    <source>
        <dbReference type="ARBA" id="ARBA00004651"/>
    </source>
</evidence>
<evidence type="ECO:0000313" key="11">
    <source>
        <dbReference type="Proteomes" id="UP000531840"/>
    </source>
</evidence>
<comment type="subcellular location">
    <subcellularLocation>
        <location evidence="1">Cell membrane</location>
        <topology evidence="1">Multi-pass membrane protein</topology>
    </subcellularLocation>
</comment>
<organism evidence="10 11">
    <name type="scientific">Gemelliphila palaticanis</name>
    <dbReference type="NCBI Taxonomy" id="81950"/>
    <lineage>
        <taxon>Bacteria</taxon>
        <taxon>Bacillati</taxon>
        <taxon>Bacillota</taxon>
        <taxon>Bacilli</taxon>
        <taxon>Bacillales</taxon>
        <taxon>Gemellaceae</taxon>
        <taxon>Gemelliphila</taxon>
    </lineage>
</organism>
<feature type="transmembrane region" description="Helical" evidence="8">
    <location>
        <begin position="313"/>
        <end position="334"/>
    </location>
</feature>
<feature type="transmembrane region" description="Helical" evidence="8">
    <location>
        <begin position="349"/>
        <end position="371"/>
    </location>
</feature>
<feature type="transmembrane region" description="Helical" evidence="8">
    <location>
        <begin position="383"/>
        <end position="402"/>
    </location>
</feature>
<gene>
    <name evidence="10" type="ORF">HZY85_03840</name>
</gene>
<dbReference type="Pfam" id="PF07690">
    <property type="entry name" value="MFS_1"/>
    <property type="match status" value="1"/>
</dbReference>
<dbReference type="PANTHER" id="PTHR23517">
    <property type="entry name" value="RESISTANCE PROTEIN MDTM, PUTATIVE-RELATED-RELATED"/>
    <property type="match status" value="1"/>
</dbReference>
<evidence type="ECO:0000256" key="4">
    <source>
        <dbReference type="ARBA" id="ARBA00022475"/>
    </source>
</evidence>
<feature type="domain" description="Major facilitator superfamily (MFS) profile" evidence="9">
    <location>
        <begin position="1"/>
        <end position="204"/>
    </location>
</feature>
<feature type="transmembrane region" description="Helical" evidence="8">
    <location>
        <begin position="235"/>
        <end position="259"/>
    </location>
</feature>
<reference evidence="10 11" key="1">
    <citation type="submission" date="2020-07" db="EMBL/GenBank/DDBJ databases">
        <title>MOT database genomes.</title>
        <authorList>
            <person name="Joseph S."/>
            <person name="Aduse-Opoku J."/>
            <person name="Hashim A."/>
            <person name="Wade W."/>
            <person name="Curtis M."/>
        </authorList>
    </citation>
    <scope>NUCLEOTIDE SEQUENCE [LARGE SCALE GENOMIC DNA]</scope>
    <source>
        <strain evidence="10 11">CIP 106318</strain>
    </source>
</reference>
<evidence type="ECO:0000256" key="2">
    <source>
        <dbReference type="ARBA" id="ARBA00005982"/>
    </source>
</evidence>
<comment type="caution">
    <text evidence="10">The sequence shown here is derived from an EMBL/GenBank/DDBJ whole genome shotgun (WGS) entry which is preliminary data.</text>
</comment>
<name>A0ABX2SZ40_9BACL</name>
<evidence type="ECO:0000256" key="8">
    <source>
        <dbReference type="SAM" id="Phobius"/>
    </source>
</evidence>
<evidence type="ECO:0000256" key="7">
    <source>
        <dbReference type="ARBA" id="ARBA00023136"/>
    </source>
</evidence>
<feature type="transmembrane region" description="Helical" evidence="8">
    <location>
        <begin position="147"/>
        <end position="170"/>
    </location>
</feature>
<accession>A0ABX2SZ40</accession>
<dbReference type="InterPro" id="IPR005279">
    <property type="entry name" value="Dipep/tripep_permease"/>
</dbReference>
<feature type="transmembrane region" description="Helical" evidence="8">
    <location>
        <begin position="109"/>
        <end position="135"/>
    </location>
</feature>
<dbReference type="CDD" id="cd17346">
    <property type="entry name" value="MFS_DtpA_like"/>
    <property type="match status" value="1"/>
</dbReference>
<dbReference type="InterPro" id="IPR020846">
    <property type="entry name" value="MFS_dom"/>
</dbReference>